<dbReference type="Proteomes" id="UP000824596">
    <property type="component" value="Unassembled WGS sequence"/>
</dbReference>
<protein>
    <submittedName>
        <fullName evidence="2">Uncharacterized protein</fullName>
    </submittedName>
</protein>
<feature type="compositionally biased region" description="Basic and acidic residues" evidence="1">
    <location>
        <begin position="503"/>
        <end position="514"/>
    </location>
</feature>
<evidence type="ECO:0000313" key="2">
    <source>
        <dbReference type="EMBL" id="KAH0965024.1"/>
    </source>
</evidence>
<dbReference type="GeneID" id="68352169"/>
<feature type="region of interest" description="Disordered" evidence="1">
    <location>
        <begin position="315"/>
        <end position="368"/>
    </location>
</feature>
<feature type="compositionally biased region" description="Polar residues" evidence="1">
    <location>
        <begin position="134"/>
        <end position="143"/>
    </location>
</feature>
<dbReference type="OrthoDB" id="5413827at2759"/>
<feature type="compositionally biased region" description="Basic residues" evidence="1">
    <location>
        <begin position="316"/>
        <end position="330"/>
    </location>
</feature>
<evidence type="ECO:0000256" key="1">
    <source>
        <dbReference type="SAM" id="MobiDB-lite"/>
    </source>
</evidence>
<evidence type="ECO:0000313" key="3">
    <source>
        <dbReference type="Proteomes" id="UP000824596"/>
    </source>
</evidence>
<name>A0A9P8N377_9HYPO</name>
<sequence>MTDRDDGQNHRDASPPQQDDGQPDPEILHPQEEPSPDQPLIAEDHNHDHQPLPAQGGDESAGEALYPQGDLSPDQIEDLNPEHQHQWAQVGNENGGEAMISQRDPSPDQTEDPNPEHQPQSAHDNFENGGNAEPASTSATNAALQDPRPATQSQVIEGWLMNIDFTQRGPEYPASSRQNSPEHDSSLTYRLWTPPDDDSDTSSSLPGSTPENQVSRAGYAGATKSRQRKQGNELQRILLGHGTVIDEATGLPTPAGDSFPVVPAVRDDFRTDWELPDDAFGNPQSVKAAPPWIPDPMDDSRDHPGFMLGRQVKMTTRPKRKRSLKKTRQRMPKERKIVQAKRKGKQTQRRADTPTPTPTPEPESEPEGLFKLSAELRLKIYRELLLSYTPVVVHSGWHLVYRHPATRQQQGERAGQHGLGLCTAILRAHPLFCAEGLTVLYGENTFLYRLRDPPPTVTDVSRLVYVDDEDECCDEEDDGGDDAPGERVEVEDDDGQESASDWDQDRRAEQEDGGRRRRSRRRRTKKARCDIYVDKYRHLFRHIVVEAEHNRFSRSTMRAMARAIRTFGPGSRPAANIQTLVVRVAPLRDPRGGPGPGDGDLEPQQQQQQHFTFVDFFAPDSPVLKAIQAVECHFLRVDLMTRYMDGPAERAGCSLTVDRRPEIVARRYYRDRCRGSRRLGDWLSDRAIRRERKRRARLVHRALQSLGDTVRKFCWSYVYRVVGGWDAFEDIGDGF</sequence>
<keyword evidence="3" id="KW-1185">Reference proteome</keyword>
<feature type="compositionally biased region" description="Low complexity" evidence="1">
    <location>
        <begin position="201"/>
        <end position="210"/>
    </location>
</feature>
<feature type="region of interest" description="Disordered" evidence="1">
    <location>
        <begin position="472"/>
        <end position="521"/>
    </location>
</feature>
<feature type="compositionally biased region" description="Basic and acidic residues" evidence="1">
    <location>
        <begin position="1"/>
        <end position="13"/>
    </location>
</feature>
<comment type="caution">
    <text evidence="2">The sequence shown here is derived from an EMBL/GenBank/DDBJ whole genome shotgun (WGS) entry which is preliminary data.</text>
</comment>
<dbReference type="RefSeq" id="XP_044722537.1">
    <property type="nucleotide sequence ID" value="XM_044861511.1"/>
</dbReference>
<organism evidence="2 3">
    <name type="scientific">Hirsutella rhossiliensis</name>
    <dbReference type="NCBI Taxonomy" id="111463"/>
    <lineage>
        <taxon>Eukaryota</taxon>
        <taxon>Fungi</taxon>
        <taxon>Dikarya</taxon>
        <taxon>Ascomycota</taxon>
        <taxon>Pezizomycotina</taxon>
        <taxon>Sordariomycetes</taxon>
        <taxon>Hypocreomycetidae</taxon>
        <taxon>Hypocreales</taxon>
        <taxon>Ophiocordycipitaceae</taxon>
        <taxon>Hirsutella</taxon>
    </lineage>
</organism>
<proteinExistence type="predicted"/>
<accession>A0A9P8N377</accession>
<feature type="region of interest" description="Disordered" evidence="1">
    <location>
        <begin position="1"/>
        <end position="233"/>
    </location>
</feature>
<gene>
    <name evidence="2" type="ORF">HRG_03040</name>
</gene>
<feature type="compositionally biased region" description="Basic residues" evidence="1">
    <location>
        <begin position="338"/>
        <end position="348"/>
    </location>
</feature>
<dbReference type="EMBL" id="JAIZPD010000003">
    <property type="protein sequence ID" value="KAH0965024.1"/>
    <property type="molecule type" value="Genomic_DNA"/>
</dbReference>
<feature type="compositionally biased region" description="Acidic residues" evidence="1">
    <location>
        <begin position="472"/>
        <end position="502"/>
    </location>
</feature>
<reference evidence="2" key="1">
    <citation type="submission" date="2021-09" db="EMBL/GenBank/DDBJ databases">
        <title>A high-quality genome of the endoparasitic fungus Hirsutella rhossiliensis with a comparison of Hirsutella genomes reveals transposable elements contributing to genome size variation.</title>
        <authorList>
            <person name="Lin R."/>
            <person name="Jiao Y."/>
            <person name="Sun X."/>
            <person name="Ling J."/>
            <person name="Xie B."/>
            <person name="Cheng X."/>
        </authorList>
    </citation>
    <scope>NUCLEOTIDE SEQUENCE</scope>
    <source>
        <strain evidence="2">HR02</strain>
    </source>
</reference>
<dbReference type="AlphaFoldDB" id="A0A9P8N377"/>